<sequence length="50" mass="5827">MIFKLRISGQGVHSPFVIIGVYWTWRIVKERAKMDNGKGIMERTQFETNG</sequence>
<name>A0A2P2R2C7_RHIMU</name>
<dbReference type="AlphaFoldDB" id="A0A2P2R2C7"/>
<proteinExistence type="predicted"/>
<reference evidence="1" key="1">
    <citation type="submission" date="2018-02" db="EMBL/GenBank/DDBJ databases">
        <title>Rhizophora mucronata_Transcriptome.</title>
        <authorList>
            <person name="Meera S.P."/>
            <person name="Sreeshan A."/>
            <person name="Augustine A."/>
        </authorList>
    </citation>
    <scope>NUCLEOTIDE SEQUENCE</scope>
    <source>
        <tissue evidence="1">Leaf</tissue>
    </source>
</reference>
<dbReference type="EMBL" id="GGEC01092908">
    <property type="protein sequence ID" value="MBX73392.1"/>
    <property type="molecule type" value="Transcribed_RNA"/>
</dbReference>
<evidence type="ECO:0000313" key="1">
    <source>
        <dbReference type="EMBL" id="MBX73392.1"/>
    </source>
</evidence>
<accession>A0A2P2R2C7</accession>
<organism evidence="1">
    <name type="scientific">Rhizophora mucronata</name>
    <name type="common">Asiatic mangrove</name>
    <dbReference type="NCBI Taxonomy" id="61149"/>
    <lineage>
        <taxon>Eukaryota</taxon>
        <taxon>Viridiplantae</taxon>
        <taxon>Streptophyta</taxon>
        <taxon>Embryophyta</taxon>
        <taxon>Tracheophyta</taxon>
        <taxon>Spermatophyta</taxon>
        <taxon>Magnoliopsida</taxon>
        <taxon>eudicotyledons</taxon>
        <taxon>Gunneridae</taxon>
        <taxon>Pentapetalae</taxon>
        <taxon>rosids</taxon>
        <taxon>fabids</taxon>
        <taxon>Malpighiales</taxon>
        <taxon>Rhizophoraceae</taxon>
        <taxon>Rhizophora</taxon>
    </lineage>
</organism>
<protein>
    <submittedName>
        <fullName evidence="1">Uncharacterized protein</fullName>
    </submittedName>
</protein>